<dbReference type="InterPro" id="IPR011992">
    <property type="entry name" value="EF-hand-dom_pair"/>
</dbReference>
<evidence type="ECO:0000256" key="2">
    <source>
        <dbReference type="ARBA" id="ARBA00006375"/>
    </source>
</evidence>
<proteinExistence type="inferred from homology"/>
<dbReference type="GO" id="GO:0005313">
    <property type="term" value="F:L-glutamate transmembrane transporter activity"/>
    <property type="evidence" value="ECO:0007669"/>
    <property type="project" value="TreeGrafter"/>
</dbReference>
<keyword evidence="8" id="KW-0106">Calcium</keyword>
<dbReference type="Pfam" id="PF00153">
    <property type="entry name" value="Mito_carr"/>
    <property type="match status" value="3"/>
</dbReference>
<evidence type="ECO:0000256" key="10">
    <source>
        <dbReference type="ARBA" id="ARBA00022990"/>
    </source>
</evidence>
<dbReference type="FunFam" id="1.50.40.10:FF:000004">
    <property type="entry name" value="Calcium-binding mitochondrial carrier protein Aralar1"/>
    <property type="match status" value="1"/>
</dbReference>
<dbReference type="GO" id="GO:0005743">
    <property type="term" value="C:mitochondrial inner membrane"/>
    <property type="evidence" value="ECO:0007669"/>
    <property type="project" value="UniProtKB-SubCell"/>
</dbReference>
<keyword evidence="20" id="KW-1185">Reference proteome</keyword>
<reference evidence="19" key="2">
    <citation type="submission" date="2025-09" db="UniProtKB">
        <authorList>
            <consortium name="Ensembl"/>
        </authorList>
    </citation>
    <scope>IDENTIFICATION</scope>
</reference>
<evidence type="ECO:0000256" key="3">
    <source>
        <dbReference type="ARBA" id="ARBA00022448"/>
    </source>
</evidence>
<evidence type="ECO:0000256" key="12">
    <source>
        <dbReference type="ARBA" id="ARBA00023136"/>
    </source>
</evidence>
<name>A0A8C7MWP0_ONCKI</name>
<accession>A0A8C7MWP0</accession>
<feature type="domain" description="EF-hand" evidence="18">
    <location>
        <begin position="86"/>
        <end position="121"/>
    </location>
</feature>
<keyword evidence="11" id="KW-0496">Mitochondrion</keyword>
<evidence type="ECO:0000256" key="4">
    <source>
        <dbReference type="ARBA" id="ARBA00022692"/>
    </source>
</evidence>
<protein>
    <submittedName>
        <fullName evidence="19">Solute carrier family 25 member 13</fullName>
    </submittedName>
</protein>
<dbReference type="PROSITE" id="PS50920">
    <property type="entry name" value="SOLCAR"/>
    <property type="match status" value="3"/>
</dbReference>
<evidence type="ECO:0000256" key="16">
    <source>
        <dbReference type="ARBA" id="ARBA00048652"/>
    </source>
</evidence>
<evidence type="ECO:0000256" key="11">
    <source>
        <dbReference type="ARBA" id="ARBA00023128"/>
    </source>
</evidence>
<dbReference type="Gene3D" id="1.50.40.10">
    <property type="entry name" value="Mitochondrial carrier domain"/>
    <property type="match status" value="1"/>
</dbReference>
<evidence type="ECO:0000256" key="14">
    <source>
        <dbReference type="ARBA" id="ARBA00038674"/>
    </source>
</evidence>
<evidence type="ECO:0000313" key="20">
    <source>
        <dbReference type="Proteomes" id="UP000694557"/>
    </source>
</evidence>
<evidence type="ECO:0000256" key="13">
    <source>
        <dbReference type="ARBA" id="ARBA00037019"/>
    </source>
</evidence>
<keyword evidence="5" id="KW-0479">Metal-binding</keyword>
<dbReference type="PANTHER" id="PTHR45678:SF12">
    <property type="entry name" value="ELECTROGENIC ASPARTATE_GLUTAMATE ANTIPORTER SLC25A13, MITOCHONDRIAL"/>
    <property type="match status" value="1"/>
</dbReference>
<sequence length="632" mass="70160">CNFFLQGQKRADPTELKAIFIKYASIQKNNEAFMSPEDFVARFLYAHTDIRLSDEATSLLAGVVDQKKDGLISFQEFVAFESVLCAPDALYVVAFLLFDKTGKGAATYEDVKQVFSQTTNHQHIPFNWDSEFMRLHFGTERTKHLSYGEFTQFLLEMQLEHARQAFVQRDKAHSGSISALDFRDIMVTIRPHMLTPFVEESLVAVAGGSTSHQVSFSYFNGFNSLLNNMDLIRKIYTTLAGSSRVLEVTKEEFIIAAQRFGQVTPMELDILFQLADLSESRGRVGLVDIDRIAPHVFPAVGATAVYPIDLVKTRMQNQRTTGSLVEELMYKNSLDCFKKVLRYEGFFGLYRGQYQTGCVCLSVFFSPQVNDFIRGKTRQRDGSIPVPAEIVAGACAGGSQVIFTNPLEIVKIRLQVAGEITTGPRVSAISVIKDLGFFGLYKGAKACFLRDIPFSAIYFPCYAHVKAYMSDEDGRIGPGKLLFSGAIAGMPAASLVTPADVIKTRLQVAARAGQTTYTGLADCFWKILKEEGPRAFWKGAGARVFRSSPQFGVTLVTYELLQRWFYIDFGGQKPSGSEPTPKSRISLPAPSPDHIGGFRLAVATFAGTESKFGLHLPRYNVQVTPRSKKDAP</sequence>
<evidence type="ECO:0000256" key="8">
    <source>
        <dbReference type="ARBA" id="ARBA00022837"/>
    </source>
</evidence>
<organism evidence="19 20">
    <name type="scientific">Oncorhynchus kisutch</name>
    <name type="common">Coho salmon</name>
    <name type="synonym">Salmo kisutch</name>
    <dbReference type="NCBI Taxonomy" id="8019"/>
    <lineage>
        <taxon>Eukaryota</taxon>
        <taxon>Metazoa</taxon>
        <taxon>Chordata</taxon>
        <taxon>Craniata</taxon>
        <taxon>Vertebrata</taxon>
        <taxon>Euteleostomi</taxon>
        <taxon>Actinopterygii</taxon>
        <taxon>Neopterygii</taxon>
        <taxon>Teleostei</taxon>
        <taxon>Protacanthopterygii</taxon>
        <taxon>Salmoniformes</taxon>
        <taxon>Salmonidae</taxon>
        <taxon>Salmoninae</taxon>
        <taxon>Oncorhynchus</taxon>
    </lineage>
</organism>
<comment type="catalytic activity">
    <reaction evidence="15">
        <text>L-aspartate(in) + L-glutamate(out) + H(+)(out) = L-aspartate(out) + L-glutamate(in) + H(+)(in)</text>
        <dbReference type="Rhea" id="RHEA:70783"/>
        <dbReference type="ChEBI" id="CHEBI:15378"/>
        <dbReference type="ChEBI" id="CHEBI:29985"/>
        <dbReference type="ChEBI" id="CHEBI:29991"/>
    </reaction>
</comment>
<dbReference type="Ensembl" id="ENSOKIT00005089568.1">
    <property type="protein sequence ID" value="ENSOKIP00005083873.1"/>
    <property type="gene ID" value="ENSOKIG00005036156.1"/>
</dbReference>
<keyword evidence="9" id="KW-1133">Transmembrane helix</keyword>
<comment type="subcellular location">
    <subcellularLocation>
        <location evidence="1">Mitochondrion inner membrane</location>
        <topology evidence="1">Multi-pass membrane protein</topology>
    </subcellularLocation>
</comment>
<dbReference type="SUPFAM" id="SSF103506">
    <property type="entry name" value="Mitochondrial carrier"/>
    <property type="match status" value="1"/>
</dbReference>
<dbReference type="InterPro" id="IPR002048">
    <property type="entry name" value="EF_hand_dom"/>
</dbReference>
<keyword evidence="12 17" id="KW-0472">Membrane</keyword>
<dbReference type="PANTHER" id="PTHR45678">
    <property type="entry name" value="MITOCHONDRIAL 2-OXODICARBOXYLATE CARRIER 1-RELATED"/>
    <property type="match status" value="1"/>
</dbReference>
<evidence type="ECO:0000313" key="19">
    <source>
        <dbReference type="Ensembl" id="ENSOKIP00005083873.1"/>
    </source>
</evidence>
<comment type="catalytic activity">
    <reaction evidence="16">
        <text>3-sulfino-L-alanine(out) + L-glutamate(in) + H(+)(in) = 3-sulfino-L-alanine(in) + L-glutamate(out) + H(+)(out)</text>
        <dbReference type="Rhea" id="RHEA:70967"/>
        <dbReference type="ChEBI" id="CHEBI:15378"/>
        <dbReference type="ChEBI" id="CHEBI:29985"/>
        <dbReference type="ChEBI" id="CHEBI:61085"/>
    </reaction>
</comment>
<dbReference type="InterPro" id="IPR023395">
    <property type="entry name" value="MCP_dom_sf"/>
</dbReference>
<keyword evidence="10" id="KW-0007">Acetylation</keyword>
<comment type="similarity">
    <text evidence="2">Belongs to the mitochondrial carrier (TC 2.A.29) family.</text>
</comment>
<dbReference type="Proteomes" id="UP000694557">
    <property type="component" value="Unassembled WGS sequence"/>
</dbReference>
<keyword evidence="3" id="KW-0813">Transport</keyword>
<dbReference type="GO" id="GO:0043490">
    <property type="term" value="P:malate-aspartate shuttle"/>
    <property type="evidence" value="ECO:0007669"/>
    <property type="project" value="TreeGrafter"/>
</dbReference>
<dbReference type="PROSITE" id="PS50222">
    <property type="entry name" value="EF_HAND_2"/>
    <property type="match status" value="2"/>
</dbReference>
<evidence type="ECO:0000256" key="5">
    <source>
        <dbReference type="ARBA" id="ARBA00022723"/>
    </source>
</evidence>
<keyword evidence="7" id="KW-0999">Mitochondrion inner membrane</keyword>
<evidence type="ECO:0000256" key="6">
    <source>
        <dbReference type="ARBA" id="ARBA00022737"/>
    </source>
</evidence>
<dbReference type="GO" id="GO:0015183">
    <property type="term" value="F:L-aspartate transmembrane transporter activity"/>
    <property type="evidence" value="ECO:0007669"/>
    <property type="project" value="TreeGrafter"/>
</dbReference>
<dbReference type="PRINTS" id="PR00926">
    <property type="entry name" value="MITOCARRIER"/>
</dbReference>
<dbReference type="FunFam" id="1.10.238.10:FF:000064">
    <property type="entry name" value="calcium-binding mitochondrial carrier protein Aralar1 isoform X1"/>
    <property type="match status" value="1"/>
</dbReference>
<dbReference type="GeneTree" id="ENSGT00940000159344"/>
<dbReference type="InterPro" id="IPR018108">
    <property type="entry name" value="MCP_transmembrane"/>
</dbReference>
<feature type="domain" description="EF-hand" evidence="18">
    <location>
        <begin position="157"/>
        <end position="192"/>
    </location>
</feature>
<comment type="subunit">
    <text evidence="14">Homodimer (via N-terminus).</text>
</comment>
<feature type="repeat" description="Solcar" evidence="17">
    <location>
        <begin position="384"/>
        <end position="468"/>
    </location>
</feature>
<evidence type="ECO:0000259" key="18">
    <source>
        <dbReference type="PROSITE" id="PS50222"/>
    </source>
</evidence>
<keyword evidence="4 17" id="KW-0812">Transmembrane</keyword>
<dbReference type="GO" id="GO:0005509">
    <property type="term" value="F:calcium ion binding"/>
    <property type="evidence" value="ECO:0007669"/>
    <property type="project" value="InterPro"/>
</dbReference>
<evidence type="ECO:0000256" key="9">
    <source>
        <dbReference type="ARBA" id="ARBA00022989"/>
    </source>
</evidence>
<feature type="repeat" description="Solcar" evidence="17">
    <location>
        <begin position="476"/>
        <end position="564"/>
    </location>
</feature>
<evidence type="ECO:0000256" key="1">
    <source>
        <dbReference type="ARBA" id="ARBA00004448"/>
    </source>
</evidence>
<evidence type="ECO:0000256" key="17">
    <source>
        <dbReference type="PROSITE-ProRule" id="PRU00282"/>
    </source>
</evidence>
<feature type="repeat" description="Solcar" evidence="17">
    <location>
        <begin position="285"/>
        <end position="376"/>
    </location>
</feature>
<evidence type="ECO:0000256" key="15">
    <source>
        <dbReference type="ARBA" id="ARBA00047487"/>
    </source>
</evidence>
<dbReference type="AlphaFoldDB" id="A0A8C7MWP0"/>
<dbReference type="SUPFAM" id="SSF47473">
    <property type="entry name" value="EF-hand"/>
    <property type="match status" value="2"/>
</dbReference>
<dbReference type="InterPro" id="IPR051028">
    <property type="entry name" value="Mito_Solute_Carrier"/>
</dbReference>
<dbReference type="InterPro" id="IPR002067">
    <property type="entry name" value="MCP"/>
</dbReference>
<comment type="catalytic activity">
    <reaction evidence="13">
        <text>3-sulfino-L-alanine(out) + L-aspartate(in) = 3-sulfino-L-alanine(in) + L-aspartate(out)</text>
        <dbReference type="Rhea" id="RHEA:70975"/>
        <dbReference type="ChEBI" id="CHEBI:29991"/>
        <dbReference type="ChEBI" id="CHEBI:61085"/>
    </reaction>
</comment>
<gene>
    <name evidence="19" type="primary">SLC25A13</name>
    <name evidence="19" type="synonym">LOC109908491</name>
</gene>
<reference evidence="19" key="1">
    <citation type="submission" date="2025-08" db="UniProtKB">
        <authorList>
            <consortium name="Ensembl"/>
        </authorList>
    </citation>
    <scope>IDENTIFICATION</scope>
</reference>
<evidence type="ECO:0000256" key="7">
    <source>
        <dbReference type="ARBA" id="ARBA00022792"/>
    </source>
</evidence>
<keyword evidence="6" id="KW-0677">Repeat</keyword>
<dbReference type="Gene3D" id="1.10.238.10">
    <property type="entry name" value="EF-hand"/>
    <property type="match status" value="2"/>
</dbReference>